<dbReference type="PANTHER" id="PTHR43490:SF98">
    <property type="entry name" value="OS02G0640600 PROTEIN"/>
    <property type="match status" value="1"/>
</dbReference>
<keyword evidence="2" id="KW-0521">NADP</keyword>
<evidence type="ECO:0000313" key="4">
    <source>
        <dbReference type="EMBL" id="KAL2552986.1"/>
    </source>
</evidence>
<dbReference type="Gene3D" id="3.40.50.720">
    <property type="entry name" value="NAD(P)-binding Rossmann-like Domain"/>
    <property type="match status" value="2"/>
</dbReference>
<evidence type="ECO:0000256" key="2">
    <source>
        <dbReference type="ARBA" id="ARBA00022857"/>
    </source>
</evidence>
<dbReference type="InterPro" id="IPR002347">
    <property type="entry name" value="SDR_fam"/>
</dbReference>
<dbReference type="Proteomes" id="UP001604277">
    <property type="component" value="Unassembled WGS sequence"/>
</dbReference>
<reference evidence="5" key="1">
    <citation type="submission" date="2024-07" db="EMBL/GenBank/DDBJ databases">
        <title>Two chromosome-level genome assemblies of Korean endemic species Abeliophyllum distichum and Forsythia ovata (Oleaceae).</title>
        <authorList>
            <person name="Jang H."/>
        </authorList>
    </citation>
    <scope>NUCLEOTIDE SEQUENCE [LARGE SCALE GENOMIC DNA]</scope>
</reference>
<accession>A0ABD1WTE8</accession>
<evidence type="ECO:0000256" key="1">
    <source>
        <dbReference type="ARBA" id="ARBA00006484"/>
    </source>
</evidence>
<dbReference type="FunFam" id="3.40.50.720:FF:000312">
    <property type="entry name" value="(+)-neomenthol dehydrogenase"/>
    <property type="match status" value="2"/>
</dbReference>
<sequence length="663" mass="73208">MSNQSSNRFAVVTGANKGIGFELCRQLASKGVIVILTARDEKRGSEALEILKGFGLSQNVVFHQLDVMDPTSIASLVDFIENTYGKLDILVNNAGITGVSVEGDVLVVKEIIEADEVSIPGTEPQEAHITANGKLVQTYEWAEQCLQTNYYGTKRMIEAVIPLLRLSDSPRIVNVSSYMGTLKFQSNEWAKQVLSNAEKLTEDKVDDVLNKFLQDFKENSLKVNGWPEYLPAYRLSKSAINAYTRILAKKYPNFCINCVCPGYVKTDINGNTGSLTVEEGAESLLKLALLPDGVATPPSGLFRKFSWEELKYVTNGFSSENIVSEHGEKAPNIVYKGLLENDKWNASTSPLGLLLANSLFAVVTGANKGIGFELCRQLASKGVIVILTARDEKRGSEALQILKGFGHSQNVVFHQLDVMDPISIASLVDFIENTYGKLDILVNNAGVTGVSVEGDVLFVKEIIEADEVLIHDDTKPQEAHITANGKLVQTYEWAEQCLQTNYYGTKRMIEAFIPLLRLSDSPRIVNVSSFMGKLKFQSNEWAKQVLSNAEKLTEDKVDDVLNKFLQDFKENSLKVNGWPEYVPAYRLSKSAINAYTRILAKKYPNYSINCVCPGYVKTDINGNTGSLTVEEGAESLLKLALLPDGEAKPPSGLFFFRQNLSPF</sequence>
<comment type="similarity">
    <text evidence="1">Belongs to the short-chain dehydrogenases/reductases (SDR) family.</text>
</comment>
<protein>
    <submittedName>
        <fullName evidence="4">(+)-neomenthol dehydrogenase</fullName>
    </submittedName>
</protein>
<dbReference type="EMBL" id="JBFOLJ010000002">
    <property type="protein sequence ID" value="KAL2552986.1"/>
    <property type="molecule type" value="Genomic_DNA"/>
</dbReference>
<dbReference type="PRINTS" id="PR00080">
    <property type="entry name" value="SDRFAMILY"/>
</dbReference>
<dbReference type="PANTHER" id="PTHR43490">
    <property type="entry name" value="(+)-NEOMENTHOL DEHYDROGENASE"/>
    <property type="match status" value="1"/>
</dbReference>
<evidence type="ECO:0000313" key="5">
    <source>
        <dbReference type="Proteomes" id="UP001604277"/>
    </source>
</evidence>
<dbReference type="Pfam" id="PF00106">
    <property type="entry name" value="adh_short"/>
    <property type="match status" value="2"/>
</dbReference>
<keyword evidence="5" id="KW-1185">Reference proteome</keyword>
<dbReference type="CDD" id="cd05324">
    <property type="entry name" value="carb_red_PTCR-like_SDR_c"/>
    <property type="match status" value="2"/>
</dbReference>
<evidence type="ECO:0000256" key="3">
    <source>
        <dbReference type="ARBA" id="ARBA00023002"/>
    </source>
</evidence>
<dbReference type="PRINTS" id="PR00081">
    <property type="entry name" value="GDHRDH"/>
</dbReference>
<proteinExistence type="inferred from homology"/>
<gene>
    <name evidence="4" type="ORF">Fot_06605</name>
</gene>
<dbReference type="InterPro" id="IPR045313">
    <property type="entry name" value="CBR1-like"/>
</dbReference>
<comment type="caution">
    <text evidence="4">The sequence shown here is derived from an EMBL/GenBank/DDBJ whole genome shotgun (WGS) entry which is preliminary data.</text>
</comment>
<dbReference type="Gene3D" id="3.30.200.20">
    <property type="entry name" value="Phosphorylase Kinase, domain 1"/>
    <property type="match status" value="1"/>
</dbReference>
<keyword evidence="3" id="KW-0560">Oxidoreductase</keyword>
<dbReference type="AlphaFoldDB" id="A0ABD1WTE8"/>
<dbReference type="GO" id="GO:0016491">
    <property type="term" value="F:oxidoreductase activity"/>
    <property type="evidence" value="ECO:0007669"/>
    <property type="project" value="UniProtKB-KW"/>
</dbReference>
<dbReference type="SUPFAM" id="SSF51735">
    <property type="entry name" value="NAD(P)-binding Rossmann-fold domains"/>
    <property type="match status" value="2"/>
</dbReference>
<name>A0ABD1WTE8_9LAMI</name>
<dbReference type="InterPro" id="IPR036291">
    <property type="entry name" value="NAD(P)-bd_dom_sf"/>
</dbReference>
<organism evidence="4 5">
    <name type="scientific">Forsythia ovata</name>
    <dbReference type="NCBI Taxonomy" id="205694"/>
    <lineage>
        <taxon>Eukaryota</taxon>
        <taxon>Viridiplantae</taxon>
        <taxon>Streptophyta</taxon>
        <taxon>Embryophyta</taxon>
        <taxon>Tracheophyta</taxon>
        <taxon>Spermatophyta</taxon>
        <taxon>Magnoliopsida</taxon>
        <taxon>eudicotyledons</taxon>
        <taxon>Gunneridae</taxon>
        <taxon>Pentapetalae</taxon>
        <taxon>asterids</taxon>
        <taxon>lamiids</taxon>
        <taxon>Lamiales</taxon>
        <taxon>Oleaceae</taxon>
        <taxon>Forsythieae</taxon>
        <taxon>Forsythia</taxon>
    </lineage>
</organism>